<dbReference type="AlphaFoldDB" id="A0A0M6ZZN6"/>
<dbReference type="Pfam" id="PF00441">
    <property type="entry name" value="Acyl-CoA_dh_1"/>
    <property type="match status" value="1"/>
</dbReference>
<keyword evidence="3 6" id="KW-0285">Flavoprotein</keyword>
<name>A0A0M6ZZN6_9HYPH</name>
<evidence type="ECO:0000313" key="11">
    <source>
        <dbReference type="Proteomes" id="UP000053235"/>
    </source>
</evidence>
<evidence type="ECO:0000259" key="8">
    <source>
        <dbReference type="Pfam" id="PF02770"/>
    </source>
</evidence>
<keyword evidence="11" id="KW-1185">Reference proteome</keyword>
<evidence type="ECO:0000256" key="3">
    <source>
        <dbReference type="ARBA" id="ARBA00022630"/>
    </source>
</evidence>
<dbReference type="RefSeq" id="WP_055671020.1">
    <property type="nucleotide sequence ID" value="NZ_CXWD01000004.1"/>
</dbReference>
<dbReference type="Pfam" id="PF02770">
    <property type="entry name" value="Acyl-CoA_dh_M"/>
    <property type="match status" value="1"/>
</dbReference>
<evidence type="ECO:0000256" key="2">
    <source>
        <dbReference type="ARBA" id="ARBA00009347"/>
    </source>
</evidence>
<feature type="domain" description="Acyl-CoA dehydrogenase/oxidase C-terminal" evidence="7">
    <location>
        <begin position="232"/>
        <end position="357"/>
    </location>
</feature>
<evidence type="ECO:0000313" key="10">
    <source>
        <dbReference type="EMBL" id="CTQ67004.1"/>
    </source>
</evidence>
<evidence type="ECO:0000259" key="7">
    <source>
        <dbReference type="Pfam" id="PF00441"/>
    </source>
</evidence>
<dbReference type="CDD" id="cd00567">
    <property type="entry name" value="ACAD"/>
    <property type="match status" value="1"/>
</dbReference>
<dbReference type="Pfam" id="PF02771">
    <property type="entry name" value="Acyl-CoA_dh_N"/>
    <property type="match status" value="1"/>
</dbReference>
<dbReference type="EMBL" id="CXWD01000004">
    <property type="protein sequence ID" value="CTQ67004.1"/>
    <property type="molecule type" value="Genomic_DNA"/>
</dbReference>
<evidence type="ECO:0000256" key="4">
    <source>
        <dbReference type="ARBA" id="ARBA00022827"/>
    </source>
</evidence>
<evidence type="ECO:0000256" key="1">
    <source>
        <dbReference type="ARBA" id="ARBA00001974"/>
    </source>
</evidence>
<dbReference type="InterPro" id="IPR037069">
    <property type="entry name" value="AcylCoA_DH/ox_N_sf"/>
</dbReference>
<proteinExistence type="inferred from homology"/>
<keyword evidence="4 6" id="KW-0274">FAD</keyword>
<comment type="cofactor">
    <cofactor evidence="1 6">
        <name>FAD</name>
        <dbReference type="ChEBI" id="CHEBI:57692"/>
    </cofactor>
</comment>
<evidence type="ECO:0000256" key="5">
    <source>
        <dbReference type="ARBA" id="ARBA00023002"/>
    </source>
</evidence>
<dbReference type="InterPro" id="IPR009100">
    <property type="entry name" value="AcylCoA_DH/oxidase_NM_dom_sf"/>
</dbReference>
<dbReference type="InterPro" id="IPR036250">
    <property type="entry name" value="AcylCo_DH-like_C"/>
</dbReference>
<dbReference type="Gene3D" id="1.20.140.10">
    <property type="entry name" value="Butyryl-CoA Dehydrogenase, subunit A, domain 3"/>
    <property type="match status" value="1"/>
</dbReference>
<comment type="similarity">
    <text evidence="2 6">Belongs to the acyl-CoA dehydrogenase family.</text>
</comment>
<dbReference type="GO" id="GO:0050660">
    <property type="term" value="F:flavin adenine dinucleotide binding"/>
    <property type="evidence" value="ECO:0007669"/>
    <property type="project" value="InterPro"/>
</dbReference>
<accession>A0A0M6ZZN6</accession>
<dbReference type="EC" id="1.3.8.1" evidence="10"/>
<evidence type="ECO:0000259" key="9">
    <source>
        <dbReference type="Pfam" id="PF02771"/>
    </source>
</evidence>
<dbReference type="Proteomes" id="UP000053235">
    <property type="component" value="Unassembled WGS sequence"/>
</dbReference>
<dbReference type="Gene3D" id="1.10.540.10">
    <property type="entry name" value="Acyl-CoA dehydrogenase/oxidase, N-terminal domain"/>
    <property type="match status" value="1"/>
</dbReference>
<dbReference type="GO" id="GO:0016937">
    <property type="term" value="F:short-chain fatty acyl-CoA dehydrogenase activity"/>
    <property type="evidence" value="ECO:0007669"/>
    <property type="project" value="UniProtKB-EC"/>
</dbReference>
<gene>
    <name evidence="10" type="ORF">LAX5112_01175</name>
</gene>
<dbReference type="PANTHER" id="PTHR43884:SF20">
    <property type="entry name" value="ACYL-COA DEHYDROGENASE FADE28"/>
    <property type="match status" value="1"/>
</dbReference>
<dbReference type="STRING" id="388408.LAX5112_01175"/>
<dbReference type="InterPro" id="IPR046373">
    <property type="entry name" value="Acyl-CoA_Oxase/DH_mid-dom_sf"/>
</dbReference>
<dbReference type="SUPFAM" id="SSF56645">
    <property type="entry name" value="Acyl-CoA dehydrogenase NM domain-like"/>
    <property type="match status" value="1"/>
</dbReference>
<dbReference type="OrthoDB" id="7328575at2"/>
<sequence length="377" mass="39748">MDFNLTEERGLLRDMLQKFLGEKYGHEERRKLIASGKAYDAGIYAEMAELGVFGAMFSEDDGGFGGAGFDIAVVFEELGRAGVIEPILGNAVLAGSLIAELGTDSQKELIGSVIAGETLLALAHAEPASRYDLSHVTASAKTDGGQITLNGTKAHVLNGAQAGMLVVSVREAGADFDETGISLFLVPADSKGVTIVDHPNVDGTSAATIRLENVLVDEGAQLGASGEAFAAIEAAVASATLAVSAEALGAMEAAKALTIDYLKERKQFGIAIGKFQALQHRMADVLIEVEQARSAVINLAGHLDAPRALRERHVSATKNLIGRASALVGEEAVQMHGGIGMTDEYALSHFVRRMVMIDHLFGDVDHHLERFISLNAA</sequence>
<feature type="domain" description="Acyl-CoA oxidase/dehydrogenase middle" evidence="8">
    <location>
        <begin position="121"/>
        <end position="214"/>
    </location>
</feature>
<dbReference type="InterPro" id="IPR009075">
    <property type="entry name" value="AcylCo_DH/oxidase_C"/>
</dbReference>
<feature type="domain" description="Acyl-CoA dehydrogenase/oxidase N-terminal" evidence="9">
    <location>
        <begin position="6"/>
        <end position="108"/>
    </location>
</feature>
<dbReference type="InterPro" id="IPR006091">
    <property type="entry name" value="Acyl-CoA_Oxase/DH_mid-dom"/>
</dbReference>
<reference evidence="11" key="1">
    <citation type="submission" date="2015-07" db="EMBL/GenBank/DDBJ databases">
        <authorList>
            <person name="Rodrigo-Torres Lidia"/>
            <person name="Arahal R.David."/>
        </authorList>
    </citation>
    <scope>NUCLEOTIDE SEQUENCE [LARGE SCALE GENOMIC DNA]</scope>
    <source>
        <strain evidence="11">CECT 5112</strain>
    </source>
</reference>
<protein>
    <submittedName>
        <fullName evidence="10">Acyl-CoA dehydrogenase, short-chain specific</fullName>
        <ecNumber evidence="10">1.3.8.1</ecNumber>
    </submittedName>
</protein>
<dbReference type="Gene3D" id="2.40.110.10">
    <property type="entry name" value="Butyryl-CoA Dehydrogenase, subunit A, domain 2"/>
    <property type="match status" value="1"/>
</dbReference>
<dbReference type="PANTHER" id="PTHR43884">
    <property type="entry name" value="ACYL-COA DEHYDROGENASE"/>
    <property type="match status" value="1"/>
</dbReference>
<evidence type="ECO:0000256" key="6">
    <source>
        <dbReference type="RuleBase" id="RU362125"/>
    </source>
</evidence>
<dbReference type="SUPFAM" id="SSF47203">
    <property type="entry name" value="Acyl-CoA dehydrogenase C-terminal domain-like"/>
    <property type="match status" value="1"/>
</dbReference>
<organism evidence="10 11">
    <name type="scientific">Roseibium alexandrii</name>
    <dbReference type="NCBI Taxonomy" id="388408"/>
    <lineage>
        <taxon>Bacteria</taxon>
        <taxon>Pseudomonadati</taxon>
        <taxon>Pseudomonadota</taxon>
        <taxon>Alphaproteobacteria</taxon>
        <taxon>Hyphomicrobiales</taxon>
        <taxon>Stappiaceae</taxon>
        <taxon>Roseibium</taxon>
    </lineage>
</organism>
<dbReference type="InterPro" id="IPR013786">
    <property type="entry name" value="AcylCoA_DH/ox_N"/>
</dbReference>
<keyword evidence="5 6" id="KW-0560">Oxidoreductase</keyword>